<keyword evidence="3" id="KW-1185">Reference proteome</keyword>
<dbReference type="Gene3D" id="3.40.50.300">
    <property type="entry name" value="P-loop containing nucleotide triphosphate hydrolases"/>
    <property type="match status" value="1"/>
</dbReference>
<dbReference type="AlphaFoldDB" id="A0A246B6E2"/>
<dbReference type="InterPro" id="IPR003593">
    <property type="entry name" value="AAA+_ATPase"/>
</dbReference>
<evidence type="ECO:0000313" key="3">
    <source>
        <dbReference type="Proteomes" id="UP000197587"/>
    </source>
</evidence>
<dbReference type="Pfam" id="PF05729">
    <property type="entry name" value="NACHT"/>
    <property type="match status" value="1"/>
</dbReference>
<sequence length="291" mass="33258">MQMEETLLTTVLKAAAGETLKKITTSTIEKIKTDRLISKKSELDNVVNKFPTKYKTHFNEIIKWSNSIPFIGLSKPKKTKISTVELIISSDIFQNMEGKKNKVSEREILNSAENILLVGAPGAGKTTTVKRLILEYIQNYDSYSNLTSLILVRLRDIPTTTTIYKFILDVLNIKYEDKIIKYELIQKKKDKKRNTTYDEIILREKVETFVGELSAQDFLSSLLNNINCLLILDGIDEISKEIQNNTIRDIEKLGLKLTDSKILATVRKSELNKLLDNFEILEISPLNVKQI</sequence>
<dbReference type="EMBL" id="JASZ02000075">
    <property type="protein sequence ID" value="OWK96939.1"/>
    <property type="molecule type" value="Genomic_DNA"/>
</dbReference>
<dbReference type="InterPro" id="IPR007111">
    <property type="entry name" value="NACHT_NTPase"/>
</dbReference>
<dbReference type="SMART" id="SM00382">
    <property type="entry name" value="AAA"/>
    <property type="match status" value="1"/>
</dbReference>
<dbReference type="InterPro" id="IPR027417">
    <property type="entry name" value="P-loop_NTPase"/>
</dbReference>
<evidence type="ECO:0000259" key="1">
    <source>
        <dbReference type="SMART" id="SM00382"/>
    </source>
</evidence>
<dbReference type="SUPFAM" id="SSF52540">
    <property type="entry name" value="P-loop containing nucleoside triphosphate hydrolases"/>
    <property type="match status" value="2"/>
</dbReference>
<gene>
    <name evidence="2" type="ORF">AP75_13860</name>
</gene>
<comment type="caution">
    <text evidence="2">The sequence shown here is derived from an EMBL/GenBank/DDBJ whole genome shotgun (WGS) entry which is preliminary data.</text>
</comment>
<organism evidence="2 3">
    <name type="scientific">Kaistella haifensis DSM 19056</name>
    <dbReference type="NCBI Taxonomy" id="1450526"/>
    <lineage>
        <taxon>Bacteria</taxon>
        <taxon>Pseudomonadati</taxon>
        <taxon>Bacteroidota</taxon>
        <taxon>Flavobacteriia</taxon>
        <taxon>Flavobacteriales</taxon>
        <taxon>Weeksellaceae</taxon>
        <taxon>Chryseobacterium group</taxon>
        <taxon>Kaistella</taxon>
    </lineage>
</organism>
<accession>A0A246B6E2</accession>
<proteinExistence type="predicted"/>
<protein>
    <recommendedName>
        <fullName evidence="1">AAA+ ATPase domain-containing protein</fullName>
    </recommendedName>
</protein>
<dbReference type="Proteomes" id="UP000197587">
    <property type="component" value="Unassembled WGS sequence"/>
</dbReference>
<name>A0A246B6E2_9FLAO</name>
<evidence type="ECO:0000313" key="2">
    <source>
        <dbReference type="EMBL" id="OWK96939.1"/>
    </source>
</evidence>
<reference evidence="2 3" key="2">
    <citation type="submission" date="2017-05" db="EMBL/GenBank/DDBJ databases">
        <title>Genome of Chryseobacterium haifense.</title>
        <authorList>
            <person name="Newman J.D."/>
        </authorList>
    </citation>
    <scope>NUCLEOTIDE SEQUENCE [LARGE SCALE GENOMIC DNA]</scope>
    <source>
        <strain evidence="2 3">DSM 19056</strain>
    </source>
</reference>
<reference evidence="2 3" key="1">
    <citation type="submission" date="2014-01" db="EMBL/GenBank/DDBJ databases">
        <authorList>
            <consortium name="Genome Consortium for Active Teaching"/>
            <person name="Sontag T.C."/>
            <person name="Newman J.D."/>
        </authorList>
    </citation>
    <scope>NUCLEOTIDE SEQUENCE [LARGE SCALE GENOMIC DNA]</scope>
    <source>
        <strain evidence="2 3">DSM 19056</strain>
    </source>
</reference>
<feature type="domain" description="AAA+ ATPase" evidence="1">
    <location>
        <begin position="111"/>
        <end position="287"/>
    </location>
</feature>